<keyword evidence="3" id="KW-1185">Reference proteome</keyword>
<name>A0A2S1R4T8_9ACTN</name>
<feature type="compositionally biased region" description="Low complexity" evidence="1">
    <location>
        <begin position="99"/>
        <end position="110"/>
    </location>
</feature>
<sequence length="118" mass="12042">MDGAEGGTSRAPSAPDVEQPGDAEGGGDAVRGEAARLLRRLEVARDRLDRARGERTSDAAGADRGDDDEVRTLLSPAADRIARLAELAGALADGTLTEASAGEAARAVAASQPHRGVR</sequence>
<accession>A0A2S1R4T8</accession>
<feature type="compositionally biased region" description="Basic and acidic residues" evidence="1">
    <location>
        <begin position="45"/>
        <end position="64"/>
    </location>
</feature>
<proteinExistence type="predicted"/>
<protein>
    <submittedName>
        <fullName evidence="2">Uncharacterized protein</fullName>
    </submittedName>
</protein>
<dbReference type="AlphaFoldDB" id="A0A2S1R4T8"/>
<dbReference type="KEGG" id="dlu:A6035_02905"/>
<dbReference type="Proteomes" id="UP000244928">
    <property type="component" value="Chromosome"/>
</dbReference>
<evidence type="ECO:0000313" key="3">
    <source>
        <dbReference type="Proteomes" id="UP000244928"/>
    </source>
</evidence>
<feature type="region of interest" description="Disordered" evidence="1">
    <location>
        <begin position="45"/>
        <end position="71"/>
    </location>
</feature>
<evidence type="ECO:0000313" key="2">
    <source>
        <dbReference type="EMBL" id="AWH91289.1"/>
    </source>
</evidence>
<gene>
    <name evidence="2" type="ORF">A6035_02905</name>
</gene>
<feature type="region of interest" description="Disordered" evidence="1">
    <location>
        <begin position="1"/>
        <end position="31"/>
    </location>
</feature>
<reference evidence="2 3" key="1">
    <citation type="submission" date="2016-04" db="EMBL/GenBank/DDBJ databases">
        <title>Complete genome sequence of Dietzia lutea YIM 80766T, a strain isolated from desert soil in Egypt.</title>
        <authorList>
            <person name="Zhao J."/>
            <person name="Hu B."/>
            <person name="Geng S."/>
            <person name="Nie Y."/>
            <person name="Tang Y."/>
        </authorList>
    </citation>
    <scope>NUCLEOTIDE SEQUENCE [LARGE SCALE GENOMIC DNA]</scope>
    <source>
        <strain evidence="2 3">YIM 80766</strain>
    </source>
</reference>
<dbReference type="RefSeq" id="WP_108846549.1">
    <property type="nucleotide sequence ID" value="NZ_CP015449.1"/>
</dbReference>
<organism evidence="2 3">
    <name type="scientific">Dietzia lutea</name>
    <dbReference type="NCBI Taxonomy" id="546160"/>
    <lineage>
        <taxon>Bacteria</taxon>
        <taxon>Bacillati</taxon>
        <taxon>Actinomycetota</taxon>
        <taxon>Actinomycetes</taxon>
        <taxon>Mycobacteriales</taxon>
        <taxon>Dietziaceae</taxon>
        <taxon>Dietzia</taxon>
    </lineage>
</organism>
<dbReference type="EMBL" id="CP015449">
    <property type="protein sequence ID" value="AWH91289.1"/>
    <property type="molecule type" value="Genomic_DNA"/>
</dbReference>
<feature type="region of interest" description="Disordered" evidence="1">
    <location>
        <begin position="99"/>
        <end position="118"/>
    </location>
</feature>
<evidence type="ECO:0000256" key="1">
    <source>
        <dbReference type="SAM" id="MobiDB-lite"/>
    </source>
</evidence>